<dbReference type="AlphaFoldDB" id="A0A172ZEE8"/>
<reference evidence="5 6" key="2">
    <citation type="journal article" date="2016" name="Int. J. Syst. Evol. Microbiol.">
        <title>Paenibacillus bovis sp. nov., isolated from raw yak (Bos grunniens) milk.</title>
        <authorList>
            <person name="Gao C."/>
            <person name="Han J."/>
            <person name="Liu Z."/>
            <person name="Xu X."/>
            <person name="Hang F."/>
            <person name="Wu Z."/>
        </authorList>
    </citation>
    <scope>NUCLEOTIDE SEQUENCE [LARGE SCALE GENOMIC DNA]</scope>
    <source>
        <strain evidence="5 6">BD3526</strain>
    </source>
</reference>
<dbReference type="InterPro" id="IPR036388">
    <property type="entry name" value="WH-like_DNA-bd_sf"/>
</dbReference>
<accession>A0A172ZEE8</accession>
<protein>
    <submittedName>
        <fullName evidence="5">DeoR family transcriptional regulator</fullName>
    </submittedName>
</protein>
<dbReference type="STRING" id="1616788.AR543_08460"/>
<evidence type="ECO:0000313" key="6">
    <source>
        <dbReference type="Proteomes" id="UP000078148"/>
    </source>
</evidence>
<dbReference type="SMART" id="SM00420">
    <property type="entry name" value="HTH_DEOR"/>
    <property type="match status" value="1"/>
</dbReference>
<dbReference type="Pfam" id="PF00455">
    <property type="entry name" value="DeoRC"/>
    <property type="match status" value="1"/>
</dbReference>
<dbReference type="Gene3D" id="3.40.50.1360">
    <property type="match status" value="1"/>
</dbReference>
<keyword evidence="6" id="KW-1185">Reference proteome</keyword>
<evidence type="ECO:0000259" key="4">
    <source>
        <dbReference type="PROSITE" id="PS51000"/>
    </source>
</evidence>
<evidence type="ECO:0000256" key="3">
    <source>
        <dbReference type="ARBA" id="ARBA00023163"/>
    </source>
</evidence>
<dbReference type="Pfam" id="PF08220">
    <property type="entry name" value="HTH_DeoR"/>
    <property type="match status" value="1"/>
</dbReference>
<evidence type="ECO:0000256" key="2">
    <source>
        <dbReference type="ARBA" id="ARBA00023125"/>
    </source>
</evidence>
<dbReference type="RefSeq" id="WP_060533518.1">
    <property type="nucleotide sequence ID" value="NZ_CP013023.1"/>
</dbReference>
<evidence type="ECO:0000313" key="5">
    <source>
        <dbReference type="EMBL" id="ANF96031.1"/>
    </source>
</evidence>
<dbReference type="Proteomes" id="UP000078148">
    <property type="component" value="Chromosome"/>
</dbReference>
<evidence type="ECO:0000256" key="1">
    <source>
        <dbReference type="ARBA" id="ARBA00023015"/>
    </source>
</evidence>
<sequence length="261" mass="29510">MYQEERMLHILKYLETHQRINIEEICSLFNVSRDTARRDLVRLEEQNSIIRTRGGALLSTAKLTIPSYKDRLNTVSSEKKKIGQLAATLIRDGERIILDSSTTVQACAEFVEATRCTVITNSINQADILSDKEDMTIHLLGGQLQSQHRYVYGSAAIETLSHYFAERAFIGIGSISAKGLTSLTVEEGRIKHKMMQQAEMVVILADHSKFGRELFYKFADLSEIDLIITDQAPNAEMTELLQQHEVELWIAGQPQPKELSI</sequence>
<feature type="domain" description="HTH deoR-type" evidence="4">
    <location>
        <begin position="3"/>
        <end position="58"/>
    </location>
</feature>
<reference evidence="6" key="1">
    <citation type="submission" date="2015-10" db="EMBL/GenBank/DDBJ databases">
        <title>Genome of Paenibacillus bovis sp. nov.</title>
        <authorList>
            <person name="Wu Z."/>
            <person name="Gao C."/>
            <person name="Liu Z."/>
            <person name="Zheng H."/>
        </authorList>
    </citation>
    <scope>NUCLEOTIDE SEQUENCE [LARGE SCALE GENOMIC DNA]</scope>
    <source>
        <strain evidence="6">BD3526</strain>
    </source>
</reference>
<dbReference type="SMART" id="SM01134">
    <property type="entry name" value="DeoRC"/>
    <property type="match status" value="1"/>
</dbReference>
<dbReference type="GO" id="GO:0003677">
    <property type="term" value="F:DNA binding"/>
    <property type="evidence" value="ECO:0007669"/>
    <property type="project" value="UniProtKB-KW"/>
</dbReference>
<dbReference type="PROSITE" id="PS51000">
    <property type="entry name" value="HTH_DEOR_2"/>
    <property type="match status" value="1"/>
</dbReference>
<dbReference type="PANTHER" id="PTHR30363">
    <property type="entry name" value="HTH-TYPE TRANSCRIPTIONAL REGULATOR SRLR-RELATED"/>
    <property type="match status" value="1"/>
</dbReference>
<dbReference type="InterPro" id="IPR018356">
    <property type="entry name" value="Tscrpt_reg_HTH_DeoR_CS"/>
</dbReference>
<gene>
    <name evidence="5" type="ORF">AR543_08460</name>
</gene>
<dbReference type="GO" id="GO:0003700">
    <property type="term" value="F:DNA-binding transcription factor activity"/>
    <property type="evidence" value="ECO:0007669"/>
    <property type="project" value="InterPro"/>
</dbReference>
<proteinExistence type="predicted"/>
<organism evidence="5 6">
    <name type="scientific">Paenibacillus bovis</name>
    <dbReference type="NCBI Taxonomy" id="1616788"/>
    <lineage>
        <taxon>Bacteria</taxon>
        <taxon>Bacillati</taxon>
        <taxon>Bacillota</taxon>
        <taxon>Bacilli</taxon>
        <taxon>Bacillales</taxon>
        <taxon>Paenibacillaceae</taxon>
        <taxon>Paenibacillus</taxon>
    </lineage>
</organism>
<dbReference type="EMBL" id="CP013023">
    <property type="protein sequence ID" value="ANF96031.1"/>
    <property type="molecule type" value="Genomic_DNA"/>
</dbReference>
<dbReference type="InterPro" id="IPR036390">
    <property type="entry name" value="WH_DNA-bd_sf"/>
</dbReference>
<dbReference type="PROSITE" id="PS00894">
    <property type="entry name" value="HTH_DEOR_1"/>
    <property type="match status" value="1"/>
</dbReference>
<dbReference type="KEGG" id="pbv:AR543_08460"/>
<dbReference type="SUPFAM" id="SSF46785">
    <property type="entry name" value="Winged helix' DNA-binding domain"/>
    <property type="match status" value="1"/>
</dbReference>
<dbReference type="OrthoDB" id="9798651at2"/>
<dbReference type="InterPro" id="IPR014036">
    <property type="entry name" value="DeoR-like_C"/>
</dbReference>
<dbReference type="SUPFAM" id="SSF100950">
    <property type="entry name" value="NagB/RpiA/CoA transferase-like"/>
    <property type="match status" value="1"/>
</dbReference>
<dbReference type="PRINTS" id="PR00037">
    <property type="entry name" value="HTHLACR"/>
</dbReference>
<dbReference type="InterPro" id="IPR001034">
    <property type="entry name" value="DeoR_HTH"/>
</dbReference>
<keyword evidence="3" id="KW-0804">Transcription</keyword>
<dbReference type="Gene3D" id="1.10.10.10">
    <property type="entry name" value="Winged helix-like DNA-binding domain superfamily/Winged helix DNA-binding domain"/>
    <property type="match status" value="1"/>
</dbReference>
<keyword evidence="1" id="KW-0805">Transcription regulation</keyword>
<dbReference type="InterPro" id="IPR037171">
    <property type="entry name" value="NagB/RpiA_transferase-like"/>
</dbReference>
<name>A0A172ZEE8_9BACL</name>
<dbReference type="InterPro" id="IPR050313">
    <property type="entry name" value="Carb_Metab_HTH_regulators"/>
</dbReference>
<dbReference type="PANTHER" id="PTHR30363:SF51">
    <property type="entry name" value="HTH-TYPE TRANSCRIPTIONAL REPRESSOR GLCR"/>
    <property type="match status" value="1"/>
</dbReference>
<keyword evidence="2" id="KW-0238">DNA-binding</keyword>